<organism evidence="5 6">
    <name type="scientific">Megasphaera elsdenii DSM 20460</name>
    <dbReference type="NCBI Taxonomy" id="1064535"/>
    <lineage>
        <taxon>Bacteria</taxon>
        <taxon>Bacillati</taxon>
        <taxon>Bacillota</taxon>
        <taxon>Negativicutes</taxon>
        <taxon>Veillonellales</taxon>
        <taxon>Veillonellaceae</taxon>
        <taxon>Megasphaera</taxon>
    </lineage>
</organism>
<reference evidence="5 6" key="1">
    <citation type="journal article" date="2011" name="J. Bacteriol.">
        <title>Genome Sequence of the Ruminal Bacterium Megasphaera elsdenii.</title>
        <authorList>
            <person name="Marx H."/>
            <person name="Graf A.B."/>
            <person name="Tatto N."/>
            <person name="Thallinger G.G."/>
            <person name="Mattanovich D."/>
            <person name="Sauer M."/>
        </authorList>
    </citation>
    <scope>NUCLEOTIDE SEQUENCE [LARGE SCALE GENOMIC DNA]</scope>
    <source>
        <strain evidence="5 6">DSM 20460</strain>
    </source>
</reference>
<dbReference type="SUPFAM" id="SSF53474">
    <property type="entry name" value="alpha/beta-Hydrolases"/>
    <property type="match status" value="1"/>
</dbReference>
<dbReference type="eggNOG" id="COG4099">
    <property type="taxonomic scope" value="Bacteria"/>
</dbReference>
<dbReference type="AlphaFoldDB" id="G0VQE3"/>
<dbReference type="SMART" id="SM00671">
    <property type="entry name" value="SEL1"/>
    <property type="match status" value="1"/>
</dbReference>
<dbReference type="KEGG" id="med:MELS_1450"/>
<dbReference type="Gene3D" id="1.25.40.10">
    <property type="entry name" value="Tetratricopeptide repeat domain"/>
    <property type="match status" value="1"/>
</dbReference>
<sequence>MKGKHITALAVLCCALSLTAPVWAAPAVEGLSQSAVTATTAVPAAQSSIRDVTALSTVYGDGESVSAVALHYPKPIDASRLKTSDFTVAGKTIDKVYTNDVPETAQTGKTGDYVIVSLVHPATSLPTAASQNKPKADQGDKSKEGANALNGGDAPMYSDRKAPDLSVSVSQTGTVYATDGTAYGPTTVALTADKTVDAVKDAFQTYLYKDPATGYKMPYNLYLPKGYDADKTKTYPMVVFIADASANINDPKAVLYQGNGAIVWATPEEQAKHPAIVLAPQYTEDLIRSIGMMTTDTHQWTKGLTLVTDLILDVSHKYRVDKDRIYGTGQSQGGMANIAISDAYPDLFAGQYLVVCQWDTQEMEKLKDKNLWITVCQGDTKAFPGMNEATALWEKDGAVVARSRMWDSTGGTPVFEQMMRVMEDQQAPINYTVFQGGSHMYTWSFAYNIEGIRDWLFAQTKAKDVLKQTAPTQGAAQQGEKGHGPKGNPAGRALLNTGIAYLYGLGVAADTAKAKAWYQKAAATGNLDAIEALKAMG</sequence>
<feature type="domain" description="Esterase Ig-like N-terminal" evidence="4">
    <location>
        <begin position="51"/>
        <end position="183"/>
    </location>
</feature>
<dbReference type="eggNOG" id="COG0790">
    <property type="taxonomic scope" value="Bacteria"/>
</dbReference>
<dbReference type="Gene3D" id="2.60.40.2180">
    <property type="match status" value="1"/>
</dbReference>
<dbReference type="Proteomes" id="UP000010111">
    <property type="component" value="Chromosome"/>
</dbReference>
<evidence type="ECO:0000256" key="2">
    <source>
        <dbReference type="SAM" id="MobiDB-lite"/>
    </source>
</evidence>
<dbReference type="InterPro" id="IPR006597">
    <property type="entry name" value="Sel1-like"/>
</dbReference>
<dbReference type="GeneID" id="97490736"/>
<evidence type="ECO:0000259" key="4">
    <source>
        <dbReference type="Pfam" id="PF18435"/>
    </source>
</evidence>
<dbReference type="PANTHER" id="PTHR43037:SF1">
    <property type="entry name" value="BLL1128 PROTEIN"/>
    <property type="match status" value="1"/>
</dbReference>
<dbReference type="SUPFAM" id="SSF81901">
    <property type="entry name" value="HCP-like"/>
    <property type="match status" value="1"/>
</dbReference>
<accession>G0VQE3</accession>
<dbReference type="PANTHER" id="PTHR43037">
    <property type="entry name" value="UNNAMED PRODUCT-RELATED"/>
    <property type="match status" value="1"/>
</dbReference>
<feature type="signal peptide" evidence="3">
    <location>
        <begin position="1"/>
        <end position="24"/>
    </location>
</feature>
<dbReference type="RefSeq" id="WP_014016401.1">
    <property type="nucleotide sequence ID" value="NC_015873.1"/>
</dbReference>
<dbReference type="InterPro" id="IPR011990">
    <property type="entry name" value="TPR-like_helical_dom_sf"/>
</dbReference>
<gene>
    <name evidence="5" type="ORF">MELS_1450</name>
</gene>
<keyword evidence="6" id="KW-1185">Reference proteome</keyword>
<dbReference type="Gene3D" id="3.40.50.1820">
    <property type="entry name" value="alpha/beta hydrolase"/>
    <property type="match status" value="1"/>
</dbReference>
<dbReference type="Pfam" id="PF18435">
    <property type="entry name" value="EstA_Ig_like"/>
    <property type="match status" value="1"/>
</dbReference>
<evidence type="ECO:0000313" key="6">
    <source>
        <dbReference type="Proteomes" id="UP000010111"/>
    </source>
</evidence>
<dbReference type="InterPro" id="IPR050955">
    <property type="entry name" value="Plant_Biomass_Hydrol_Est"/>
</dbReference>
<evidence type="ECO:0000313" key="5">
    <source>
        <dbReference type="EMBL" id="CCC73671.1"/>
    </source>
</evidence>
<proteinExistence type="predicted"/>
<dbReference type="InterPro" id="IPR041172">
    <property type="entry name" value="EstA_Ig-like_N"/>
</dbReference>
<protein>
    <recommendedName>
        <fullName evidence="4">Esterase Ig-like N-terminal domain-containing protein</fullName>
    </recommendedName>
</protein>
<evidence type="ECO:0000256" key="1">
    <source>
        <dbReference type="ARBA" id="ARBA00022729"/>
    </source>
</evidence>
<feature type="chain" id="PRO_5003411221" description="Esterase Ig-like N-terminal domain-containing protein" evidence="3">
    <location>
        <begin position="25"/>
        <end position="537"/>
    </location>
</feature>
<feature type="compositionally biased region" description="Basic and acidic residues" evidence="2">
    <location>
        <begin position="134"/>
        <end position="144"/>
    </location>
</feature>
<keyword evidence="1 3" id="KW-0732">Signal</keyword>
<dbReference type="EMBL" id="HE576794">
    <property type="protein sequence ID" value="CCC73671.1"/>
    <property type="molecule type" value="Genomic_DNA"/>
</dbReference>
<evidence type="ECO:0000256" key="3">
    <source>
        <dbReference type="SAM" id="SignalP"/>
    </source>
</evidence>
<feature type="compositionally biased region" description="Low complexity" evidence="2">
    <location>
        <begin position="468"/>
        <end position="479"/>
    </location>
</feature>
<dbReference type="HOGENOM" id="CLU_558904_0_0_9"/>
<dbReference type="InterPro" id="IPR029058">
    <property type="entry name" value="AB_hydrolase_fold"/>
</dbReference>
<dbReference type="STRING" id="1064535.MELS_1450"/>
<feature type="region of interest" description="Disordered" evidence="2">
    <location>
        <begin position="126"/>
        <end position="161"/>
    </location>
</feature>
<name>G0VQE3_MEGEL</name>
<feature type="region of interest" description="Disordered" evidence="2">
    <location>
        <begin position="468"/>
        <end position="489"/>
    </location>
</feature>